<keyword evidence="1" id="KW-1133">Transmembrane helix</keyword>
<dbReference type="InterPro" id="IPR051790">
    <property type="entry name" value="Cytochrome_c-biogenesis_DsbD"/>
</dbReference>
<evidence type="ECO:0000259" key="2">
    <source>
        <dbReference type="Pfam" id="PF13386"/>
    </source>
</evidence>
<feature type="transmembrane region" description="Helical" evidence="1">
    <location>
        <begin position="170"/>
        <end position="193"/>
    </location>
</feature>
<dbReference type="AlphaFoldDB" id="A0A2H4VSW7"/>
<evidence type="ECO:0000256" key="1">
    <source>
        <dbReference type="SAM" id="Phobius"/>
    </source>
</evidence>
<protein>
    <submittedName>
        <fullName evidence="3">Cytochrome C biogenesis protein</fullName>
    </submittedName>
</protein>
<evidence type="ECO:0000313" key="4">
    <source>
        <dbReference type="Proteomes" id="UP000232631"/>
    </source>
</evidence>
<dbReference type="PANTHER" id="PTHR31272">
    <property type="entry name" value="CYTOCHROME C-TYPE BIOGENESIS PROTEIN HI_1454-RELATED"/>
    <property type="match status" value="1"/>
</dbReference>
<keyword evidence="1" id="KW-0812">Transmembrane</keyword>
<dbReference type="KEGG" id="msub:BK009_11305"/>
<feature type="transmembrane region" description="Helical" evidence="1">
    <location>
        <begin position="94"/>
        <end position="115"/>
    </location>
</feature>
<dbReference type="Proteomes" id="UP000232631">
    <property type="component" value="Chromosome"/>
</dbReference>
<dbReference type="PANTHER" id="PTHR31272:SF4">
    <property type="entry name" value="CYTOCHROME C-TYPE BIOGENESIS PROTEIN HI_1454-RELATED"/>
    <property type="match status" value="1"/>
</dbReference>
<keyword evidence="1" id="KW-0472">Membrane</keyword>
<dbReference type="EMBL" id="CP017768">
    <property type="protein sequence ID" value="AUB61204.1"/>
    <property type="molecule type" value="Genomic_DNA"/>
</dbReference>
<reference evidence="3 4" key="1">
    <citation type="submission" date="2016-10" db="EMBL/GenBank/DDBJ databases">
        <title>Comparative genomics between deep and shallow subseafloor isolates.</title>
        <authorList>
            <person name="Ishii S."/>
            <person name="Miller J.R."/>
            <person name="Sutton G."/>
            <person name="Suzuki S."/>
            <person name="Methe B."/>
            <person name="Inagaki F."/>
            <person name="Imachi H."/>
        </authorList>
    </citation>
    <scope>NUCLEOTIDE SEQUENCE [LARGE SCALE GENOMIC DNA]</scope>
    <source>
        <strain evidence="3 4">A8p</strain>
    </source>
</reference>
<evidence type="ECO:0000313" key="3">
    <source>
        <dbReference type="EMBL" id="AUB61204.1"/>
    </source>
</evidence>
<dbReference type="Pfam" id="PF13386">
    <property type="entry name" value="DsbD_2"/>
    <property type="match status" value="1"/>
</dbReference>
<keyword evidence="4" id="KW-1185">Reference proteome</keyword>
<dbReference type="GeneID" id="35127094"/>
<dbReference type="NCBIfam" id="NF040495">
    <property type="entry name" value="tranport_ArsG"/>
    <property type="match status" value="1"/>
</dbReference>
<organism evidence="3 4">
    <name type="scientific">Methanobacterium subterraneum</name>
    <dbReference type="NCBI Taxonomy" id="59277"/>
    <lineage>
        <taxon>Archaea</taxon>
        <taxon>Methanobacteriati</taxon>
        <taxon>Methanobacteriota</taxon>
        <taxon>Methanomada group</taxon>
        <taxon>Methanobacteria</taxon>
        <taxon>Methanobacteriales</taxon>
        <taxon>Methanobacteriaceae</taxon>
        <taxon>Methanobacterium</taxon>
    </lineage>
</organism>
<dbReference type="InterPro" id="IPR039447">
    <property type="entry name" value="UreH-like_TM_dom"/>
</dbReference>
<accession>A0A2H4VSW7</accession>
<feature type="transmembrane region" description="Helical" evidence="1">
    <location>
        <begin position="214"/>
        <end position="232"/>
    </location>
</feature>
<sequence length="233" mass="25867">MNFVESMATDSFPLLAAFFIGLMTAISPCPLATNITAIAYISKKIEGGKKTLITGFFYTLGRMFIYVSLASLIVYVGLNIQSVALFLQKYGEKILGPFLIIVGILLLNVIKFNFFRGNKKINEIQVRLSEKGYVGAFLLGALFALAFCPLSAVLFFGILIPLAMKFSDGILIPSVFAIATGLPVIIFSIILTFSIGKLGQLMNKVQIFEKWMRYIVATLFILTGFYYIFIVWI</sequence>
<name>A0A2H4VSW7_9EURY</name>
<feature type="transmembrane region" description="Helical" evidence="1">
    <location>
        <begin position="136"/>
        <end position="164"/>
    </location>
</feature>
<proteinExistence type="predicted"/>
<dbReference type="RefSeq" id="WP_100909611.1">
    <property type="nucleotide sequence ID" value="NZ_CP017768.1"/>
</dbReference>
<feature type="domain" description="Urease accessory protein UreH-like transmembrane" evidence="2">
    <location>
        <begin position="16"/>
        <end position="226"/>
    </location>
</feature>
<gene>
    <name evidence="3" type="ORF">BK009_11305</name>
</gene>
<feature type="transmembrane region" description="Helical" evidence="1">
    <location>
        <begin position="63"/>
        <end position="88"/>
    </location>
</feature>
<feature type="transmembrane region" description="Helical" evidence="1">
    <location>
        <begin position="12"/>
        <end position="42"/>
    </location>
</feature>